<dbReference type="AlphaFoldDB" id="A0AAD6T104"/>
<accession>A0AAD6T104</accession>
<evidence type="ECO:0000313" key="2">
    <source>
        <dbReference type="Proteomes" id="UP001218188"/>
    </source>
</evidence>
<gene>
    <name evidence="1" type="ORF">C8F04DRAFT_1180256</name>
</gene>
<dbReference type="EMBL" id="JARJCM010000035">
    <property type="protein sequence ID" value="KAJ7037801.1"/>
    <property type="molecule type" value="Genomic_DNA"/>
</dbReference>
<organism evidence="1 2">
    <name type="scientific">Mycena alexandri</name>
    <dbReference type="NCBI Taxonomy" id="1745969"/>
    <lineage>
        <taxon>Eukaryota</taxon>
        <taxon>Fungi</taxon>
        <taxon>Dikarya</taxon>
        <taxon>Basidiomycota</taxon>
        <taxon>Agaricomycotina</taxon>
        <taxon>Agaricomycetes</taxon>
        <taxon>Agaricomycetidae</taxon>
        <taxon>Agaricales</taxon>
        <taxon>Marasmiineae</taxon>
        <taxon>Mycenaceae</taxon>
        <taxon>Mycena</taxon>
    </lineage>
</organism>
<keyword evidence="2" id="KW-1185">Reference proteome</keyword>
<protein>
    <submittedName>
        <fullName evidence="1">Uncharacterized protein</fullName>
    </submittedName>
</protein>
<evidence type="ECO:0000313" key="1">
    <source>
        <dbReference type="EMBL" id="KAJ7037801.1"/>
    </source>
</evidence>
<comment type="caution">
    <text evidence="1">The sequence shown here is derived from an EMBL/GenBank/DDBJ whole genome shotgun (WGS) entry which is preliminary data.</text>
</comment>
<sequence length="237" mass="26389">MSSETVAGSGQIVLLRRNRTGAVEQRGIEGWRPVCPIEWEGKGHKSGLVEKYSGWRGRVVLENGTRVQTQHVLKPRKCYEEETSYACHLLPDINSLSPQARHRLVWRNTHDTQFLAYYHPFSLTEHEQTVNRLGAGTKITHAVITVVAVTVASTRCRQCVRVGSIAVGKAEFDAEDAPLIGSRSCKMEWGGQRYLSSHSRPVNQRRAVRIVRHAFVGGNSDELGKGRQSSEASTSMP</sequence>
<dbReference type="Proteomes" id="UP001218188">
    <property type="component" value="Unassembled WGS sequence"/>
</dbReference>
<proteinExistence type="predicted"/>
<name>A0AAD6T104_9AGAR</name>
<reference evidence="1" key="1">
    <citation type="submission" date="2023-03" db="EMBL/GenBank/DDBJ databases">
        <title>Massive genome expansion in bonnet fungi (Mycena s.s.) driven by repeated elements and novel gene families across ecological guilds.</title>
        <authorList>
            <consortium name="Lawrence Berkeley National Laboratory"/>
            <person name="Harder C.B."/>
            <person name="Miyauchi S."/>
            <person name="Viragh M."/>
            <person name="Kuo A."/>
            <person name="Thoen E."/>
            <person name="Andreopoulos B."/>
            <person name="Lu D."/>
            <person name="Skrede I."/>
            <person name="Drula E."/>
            <person name="Henrissat B."/>
            <person name="Morin E."/>
            <person name="Kohler A."/>
            <person name="Barry K."/>
            <person name="LaButti K."/>
            <person name="Morin E."/>
            <person name="Salamov A."/>
            <person name="Lipzen A."/>
            <person name="Mereny Z."/>
            <person name="Hegedus B."/>
            <person name="Baldrian P."/>
            <person name="Stursova M."/>
            <person name="Weitz H."/>
            <person name="Taylor A."/>
            <person name="Grigoriev I.V."/>
            <person name="Nagy L.G."/>
            <person name="Martin F."/>
            <person name="Kauserud H."/>
        </authorList>
    </citation>
    <scope>NUCLEOTIDE SEQUENCE</scope>
    <source>
        <strain evidence="1">CBHHK200</strain>
    </source>
</reference>